<dbReference type="EMBL" id="JABBNT010000006">
    <property type="protein sequence ID" value="NMM46557.1"/>
    <property type="molecule type" value="Genomic_DNA"/>
</dbReference>
<sequence length="151" mass="17759">MNAYLEIEEYSSQMTRIVATIRDFRFRVNEYSTRYGNMNLRWSEPWDIQCNFDQTWPNNGRPGCYAIFDRDLKLLYIGKTINFGKRLGEHFKVDPTDPTRKRGLPKTTEAWSPKAHYVLTVALDHAYEAPSLEEYLIEKLQPCGNRMGIRT</sequence>
<organism evidence="2 3">
    <name type="scientific">Pacificispira spongiicola</name>
    <dbReference type="NCBI Taxonomy" id="2729598"/>
    <lineage>
        <taxon>Bacteria</taxon>
        <taxon>Pseudomonadati</taxon>
        <taxon>Pseudomonadota</taxon>
        <taxon>Alphaproteobacteria</taxon>
        <taxon>Rhodospirillales</taxon>
        <taxon>Rhodospirillaceae</taxon>
        <taxon>Pacificispira</taxon>
    </lineage>
</organism>
<evidence type="ECO:0000313" key="2">
    <source>
        <dbReference type="EMBL" id="NMM46557.1"/>
    </source>
</evidence>
<proteinExistence type="predicted"/>
<dbReference type="InterPro" id="IPR000305">
    <property type="entry name" value="GIY-YIG_endonuc"/>
</dbReference>
<dbReference type="Pfam" id="PF01541">
    <property type="entry name" value="GIY-YIG"/>
    <property type="match status" value="1"/>
</dbReference>
<dbReference type="SMART" id="SM00465">
    <property type="entry name" value="GIYc"/>
    <property type="match status" value="1"/>
</dbReference>
<keyword evidence="3" id="KW-1185">Reference proteome</keyword>
<evidence type="ECO:0000313" key="3">
    <source>
        <dbReference type="Proteomes" id="UP000539372"/>
    </source>
</evidence>
<dbReference type="Proteomes" id="UP000539372">
    <property type="component" value="Unassembled WGS sequence"/>
</dbReference>
<dbReference type="InterPro" id="IPR035901">
    <property type="entry name" value="GIY-YIG_endonuc_sf"/>
</dbReference>
<dbReference type="AlphaFoldDB" id="A0A7Y0E3G1"/>
<feature type="domain" description="GIY-YIG" evidence="1">
    <location>
        <begin position="60"/>
        <end position="146"/>
    </location>
</feature>
<accession>A0A7Y0E3G1</accession>
<reference evidence="2 3" key="1">
    <citation type="submission" date="2020-04" db="EMBL/GenBank/DDBJ databases">
        <title>Rhodospirillaceae bacterium KN72 isolated from deep sea.</title>
        <authorList>
            <person name="Zhang D.-C."/>
        </authorList>
    </citation>
    <scope>NUCLEOTIDE SEQUENCE [LARGE SCALE GENOMIC DNA]</scope>
    <source>
        <strain evidence="2 3">KN72</strain>
    </source>
</reference>
<protein>
    <submittedName>
        <fullName evidence="2">GIY-YIG nuclease family protein</fullName>
    </submittedName>
</protein>
<comment type="caution">
    <text evidence="2">The sequence shown here is derived from an EMBL/GenBank/DDBJ whole genome shotgun (WGS) entry which is preliminary data.</text>
</comment>
<dbReference type="SUPFAM" id="SSF82771">
    <property type="entry name" value="GIY-YIG endonuclease"/>
    <property type="match status" value="1"/>
</dbReference>
<dbReference type="PROSITE" id="PS50164">
    <property type="entry name" value="GIY_YIG"/>
    <property type="match status" value="1"/>
</dbReference>
<gene>
    <name evidence="2" type="ORF">HH303_18850</name>
</gene>
<evidence type="ECO:0000259" key="1">
    <source>
        <dbReference type="PROSITE" id="PS50164"/>
    </source>
</evidence>
<name>A0A7Y0E3G1_9PROT</name>
<dbReference type="Gene3D" id="3.40.1440.10">
    <property type="entry name" value="GIY-YIG endonuclease"/>
    <property type="match status" value="1"/>
</dbReference>